<keyword evidence="4" id="KW-0175">Coiled coil</keyword>
<dbReference type="EMBL" id="AORV01000049">
    <property type="protein sequence ID" value="EMS70699.1"/>
    <property type="molecule type" value="Genomic_DNA"/>
</dbReference>
<dbReference type="PATRIC" id="fig|1195236.3.peg.3814"/>
<evidence type="ECO:0000256" key="2">
    <source>
        <dbReference type="ARBA" id="ARBA00022448"/>
    </source>
</evidence>
<dbReference type="PRINTS" id="PR00691">
    <property type="entry name" value="ADHESINB"/>
</dbReference>
<dbReference type="RefSeq" id="WP_004627978.1">
    <property type="nucleotide sequence ID" value="NZ_AORV01000049.1"/>
</dbReference>
<dbReference type="GO" id="GO:0030001">
    <property type="term" value="P:metal ion transport"/>
    <property type="evidence" value="ECO:0007669"/>
    <property type="project" value="InterPro"/>
</dbReference>
<dbReference type="STRING" id="1195236.CTER_3588"/>
<keyword evidence="3" id="KW-0732">Signal</keyword>
<dbReference type="Gene3D" id="3.40.50.1980">
    <property type="entry name" value="Nitrogenase molybdenum iron protein domain"/>
    <property type="match status" value="2"/>
</dbReference>
<evidence type="ECO:0000256" key="1">
    <source>
        <dbReference type="ARBA" id="ARBA00011028"/>
    </source>
</evidence>
<gene>
    <name evidence="5" type="ORF">CTER_3588</name>
</gene>
<dbReference type="AlphaFoldDB" id="S0FNI4"/>
<proteinExistence type="inferred from homology"/>
<evidence type="ECO:0000256" key="4">
    <source>
        <dbReference type="SAM" id="Coils"/>
    </source>
</evidence>
<dbReference type="InterPro" id="IPR050492">
    <property type="entry name" value="Bact_metal-bind_prot9"/>
</dbReference>
<dbReference type="InterPro" id="IPR006129">
    <property type="entry name" value="AdhesinB"/>
</dbReference>
<organism evidence="5 6">
    <name type="scientific">Ruminiclostridium cellobioparum subsp. termitidis CT1112</name>
    <dbReference type="NCBI Taxonomy" id="1195236"/>
    <lineage>
        <taxon>Bacteria</taxon>
        <taxon>Bacillati</taxon>
        <taxon>Bacillota</taxon>
        <taxon>Clostridia</taxon>
        <taxon>Eubacteriales</taxon>
        <taxon>Oscillospiraceae</taxon>
        <taxon>Ruminiclostridium</taxon>
    </lineage>
</organism>
<dbReference type="Proteomes" id="UP000014155">
    <property type="component" value="Unassembled WGS sequence"/>
</dbReference>
<comment type="similarity">
    <text evidence="1">Belongs to the bacterial solute-binding protein 9 family.</text>
</comment>
<keyword evidence="6" id="KW-1185">Reference proteome</keyword>
<feature type="coiled-coil region" evidence="4">
    <location>
        <begin position="172"/>
        <end position="203"/>
    </location>
</feature>
<keyword evidence="2" id="KW-0813">Transport</keyword>
<accession>S0FNI4</accession>
<dbReference type="PANTHER" id="PTHR42953:SF3">
    <property type="entry name" value="HIGH-AFFINITY ZINC UPTAKE SYSTEM PROTEIN ZNUA"/>
    <property type="match status" value="1"/>
</dbReference>
<evidence type="ECO:0000256" key="3">
    <source>
        <dbReference type="ARBA" id="ARBA00022729"/>
    </source>
</evidence>
<name>S0FNI4_RUMCE</name>
<evidence type="ECO:0000313" key="5">
    <source>
        <dbReference type="EMBL" id="EMS70699.1"/>
    </source>
</evidence>
<protein>
    <submittedName>
        <fullName evidence="5">ABC-type metal ion transport system, periplasmic component/surface adhesin</fullName>
    </submittedName>
</protein>
<dbReference type="Pfam" id="PF01297">
    <property type="entry name" value="ZnuA"/>
    <property type="match status" value="1"/>
</dbReference>
<dbReference type="InterPro" id="IPR006127">
    <property type="entry name" value="ZnuA-like"/>
</dbReference>
<dbReference type="PANTHER" id="PTHR42953">
    <property type="entry name" value="HIGH-AFFINITY ZINC UPTAKE SYSTEM PROTEIN ZNUA-RELATED"/>
    <property type="match status" value="1"/>
</dbReference>
<dbReference type="GO" id="GO:0046872">
    <property type="term" value="F:metal ion binding"/>
    <property type="evidence" value="ECO:0007669"/>
    <property type="project" value="InterPro"/>
</dbReference>
<dbReference type="PROSITE" id="PS51257">
    <property type="entry name" value="PROKAR_LIPOPROTEIN"/>
    <property type="match status" value="1"/>
</dbReference>
<reference evidence="5 6" key="1">
    <citation type="journal article" date="2013" name="Genome Announc.">
        <title>Draft Genome Sequence of the Cellulolytic, Mesophilic, Anaerobic Bacterium Clostridium termitidis Strain CT1112 (DSM 5398).</title>
        <authorList>
            <person name="Lal S."/>
            <person name="Ramachandran U."/>
            <person name="Zhang X."/>
            <person name="Munir R."/>
            <person name="Sparling R."/>
            <person name="Levin D.B."/>
        </authorList>
    </citation>
    <scope>NUCLEOTIDE SEQUENCE [LARGE SCALE GENOMIC DNA]</scope>
    <source>
        <strain evidence="5 6">CT1112</strain>
    </source>
</reference>
<evidence type="ECO:0000313" key="6">
    <source>
        <dbReference type="Proteomes" id="UP000014155"/>
    </source>
</evidence>
<dbReference type="eggNOG" id="COG0803">
    <property type="taxonomic scope" value="Bacteria"/>
</dbReference>
<comment type="caution">
    <text evidence="5">The sequence shown here is derived from an EMBL/GenBank/DDBJ whole genome shotgun (WGS) entry which is preliminary data.</text>
</comment>
<dbReference type="GO" id="GO:0007155">
    <property type="term" value="P:cell adhesion"/>
    <property type="evidence" value="ECO:0007669"/>
    <property type="project" value="InterPro"/>
</dbReference>
<sequence>MITNKNIRKESKKRLTALILAIAGIFGIITLAGCTAAKNKKIDDGTYTIVTSFYPIYVFTKNITADIPDVELINMTEPQTGCLHDYQLIPADLKTLEKADAFVINGAGMEAFMDKVIKQQPDLDIIEASKGIELLKDDNGEENPHVWVGISGAISEVKNIAEGLAASDTKNAAAYRENADKYVKLLEQQREKMHQQLDGFKNKDIVTFHEAFPYFAKEFGLNIVSVVEREPGTEPSAGELAELIDKIRETKVKVLFAEPQYSQKSAGSIAKETGAKVYMLDPVATGERNAPADSYIKAMDQNLKVLVEAFSQNQ</sequence>
<dbReference type="SUPFAM" id="SSF53807">
    <property type="entry name" value="Helical backbone' metal receptor"/>
    <property type="match status" value="1"/>
</dbReference>